<keyword evidence="2" id="KW-1133">Transmembrane helix</keyword>
<keyword evidence="2" id="KW-0472">Membrane</keyword>
<reference evidence="3" key="1">
    <citation type="submission" date="2021-01" db="EMBL/GenBank/DDBJ databases">
        <authorList>
            <person name="Kaushik A."/>
        </authorList>
    </citation>
    <scope>NUCLEOTIDE SEQUENCE</scope>
    <source>
        <strain evidence="3">AG6-10EEA</strain>
    </source>
</reference>
<dbReference type="EMBL" id="CAJMXA010001279">
    <property type="protein sequence ID" value="CAE6457024.1"/>
    <property type="molecule type" value="Genomic_DNA"/>
</dbReference>
<feature type="transmembrane region" description="Helical" evidence="2">
    <location>
        <begin position="6"/>
        <end position="28"/>
    </location>
</feature>
<evidence type="ECO:0000313" key="3">
    <source>
        <dbReference type="EMBL" id="CAE6457024.1"/>
    </source>
</evidence>
<name>A0A8H3BHB2_9AGAM</name>
<organism evidence="3 4">
    <name type="scientific">Rhizoctonia solani</name>
    <dbReference type="NCBI Taxonomy" id="456999"/>
    <lineage>
        <taxon>Eukaryota</taxon>
        <taxon>Fungi</taxon>
        <taxon>Dikarya</taxon>
        <taxon>Basidiomycota</taxon>
        <taxon>Agaricomycotina</taxon>
        <taxon>Agaricomycetes</taxon>
        <taxon>Cantharellales</taxon>
        <taxon>Ceratobasidiaceae</taxon>
        <taxon>Rhizoctonia</taxon>
    </lineage>
</organism>
<comment type="caution">
    <text evidence="3">The sequence shown here is derived from an EMBL/GenBank/DDBJ whole genome shotgun (WGS) entry which is preliminary data.</text>
</comment>
<protein>
    <recommendedName>
        <fullName evidence="5">Transmembrane protein</fullName>
    </recommendedName>
</protein>
<evidence type="ECO:0000256" key="1">
    <source>
        <dbReference type="SAM" id="MobiDB-lite"/>
    </source>
</evidence>
<dbReference type="AlphaFoldDB" id="A0A8H3BHB2"/>
<proteinExistence type="predicted"/>
<gene>
    <name evidence="3" type="ORF">RDB_LOCUS57112</name>
</gene>
<feature type="transmembrane region" description="Helical" evidence="2">
    <location>
        <begin position="275"/>
        <end position="296"/>
    </location>
</feature>
<feature type="compositionally biased region" description="Polar residues" evidence="1">
    <location>
        <begin position="313"/>
        <end position="323"/>
    </location>
</feature>
<feature type="transmembrane region" description="Helical" evidence="2">
    <location>
        <begin position="155"/>
        <end position="174"/>
    </location>
</feature>
<feature type="region of interest" description="Disordered" evidence="1">
    <location>
        <begin position="311"/>
        <end position="345"/>
    </location>
</feature>
<feature type="transmembrane region" description="Helical" evidence="2">
    <location>
        <begin position="238"/>
        <end position="255"/>
    </location>
</feature>
<keyword evidence="2" id="KW-0812">Transmembrane</keyword>
<sequence>MSIISPQAMLLWATLSSTLLLFLIQHLYRYDRFQCLKWRSSSDGGFRRFMTASTLMRWQGVAMAVMKYQAGYVAFPNPNSTASHPLPRIVIPAPTASWPEAHQKLVFPLYVIFAVAWALEIVSHLEELCFWLFMIKEQEDTGHGGIRPWFKSFEYRLWCCGSIIAIILLPLVTLETRHDLQQVESWTFFAGSVGSLIITIWFCKVLWKFPSFLKRIQDENAEPEVIVRLVAFQDLNRIRIVFRLMFVIPLLILACDGLKSNGPHPITRTAGAVDILAMVGGIGCIVSSVITLLIFFPRSIAREQGYATRARTRSQSAMQSKSAPKSMVSRPHLTIQSRPSRSHHTTVGEIEVESIQRPSPSAAAHPLSPGVQVTVHTTVRGDSSYFGRPTVQLGDESLPSYVGDGLGLNDSKRNLHAPDDDDYFGTGGSSMIRCGSIAASSVPLVERKGLHPLLCNYTSPISEYFLVLLGNIVRQRGMARVLPPATHSIYLFQLSEPRHLAIYPLPTSCLYLHLPRYYCSSVFLCSSFTL</sequence>
<evidence type="ECO:0008006" key="5">
    <source>
        <dbReference type="Google" id="ProtNLM"/>
    </source>
</evidence>
<evidence type="ECO:0000256" key="2">
    <source>
        <dbReference type="SAM" id="Phobius"/>
    </source>
</evidence>
<evidence type="ECO:0000313" key="4">
    <source>
        <dbReference type="Proteomes" id="UP000663853"/>
    </source>
</evidence>
<accession>A0A8H3BHB2</accession>
<feature type="transmembrane region" description="Helical" evidence="2">
    <location>
        <begin position="186"/>
        <end position="207"/>
    </location>
</feature>
<dbReference type="Proteomes" id="UP000663853">
    <property type="component" value="Unassembled WGS sequence"/>
</dbReference>